<evidence type="ECO:0000256" key="1">
    <source>
        <dbReference type="SAM" id="MobiDB-lite"/>
    </source>
</evidence>
<sequence length="61" mass="6797">MTARRFIQGNPAAAACQFWQRKPVQRGCLTLGVDQQRVTGGQRFVGRPGGQQPRLGLRRFA</sequence>
<gene>
    <name evidence="2" type="ORF">KPSA3_04687</name>
</gene>
<evidence type="ECO:0000313" key="2">
    <source>
        <dbReference type="EMBL" id="GBH18697.1"/>
    </source>
</evidence>
<dbReference type="Proteomes" id="UP000248291">
    <property type="component" value="Unassembled WGS sequence"/>
</dbReference>
<feature type="region of interest" description="Disordered" evidence="1">
    <location>
        <begin position="41"/>
        <end position="61"/>
    </location>
</feature>
<dbReference type="AlphaFoldDB" id="A0AAN4Q7D2"/>
<proteinExistence type="predicted"/>
<protein>
    <submittedName>
        <fullName evidence="2">Myo-inositol-1-phosphate synthase</fullName>
    </submittedName>
</protein>
<dbReference type="EMBL" id="BGKA01000173">
    <property type="protein sequence ID" value="GBH18697.1"/>
    <property type="molecule type" value="Genomic_DNA"/>
</dbReference>
<reference evidence="2 3" key="1">
    <citation type="submission" date="2018-04" db="EMBL/GenBank/DDBJ databases">
        <title>Draft genome sequence of Pseudomonas syringae pv. actinidiae biovar 3 strains isolated from kiwifruit in Kagawa prefecture.</title>
        <authorList>
            <person name="Tabuchi M."/>
            <person name="Saito M."/>
            <person name="Fujiwara S."/>
            <person name="Sasa N."/>
            <person name="Akimitsu K."/>
            <person name="Gomi K."/>
            <person name="Konishi-Sugita S."/>
            <person name="Hamano K."/>
            <person name="Kataoka I."/>
        </authorList>
    </citation>
    <scope>NUCLEOTIDE SEQUENCE [LARGE SCALE GENOMIC DNA]</scope>
    <source>
        <strain evidence="2 3">MAFF212211</strain>
    </source>
</reference>
<organism evidence="2 3">
    <name type="scientific">Pseudomonas syringae pv. actinidiae</name>
    <dbReference type="NCBI Taxonomy" id="103796"/>
    <lineage>
        <taxon>Bacteria</taxon>
        <taxon>Pseudomonadati</taxon>
        <taxon>Pseudomonadota</taxon>
        <taxon>Gammaproteobacteria</taxon>
        <taxon>Pseudomonadales</taxon>
        <taxon>Pseudomonadaceae</taxon>
        <taxon>Pseudomonas</taxon>
        <taxon>Pseudomonas syringae</taxon>
    </lineage>
</organism>
<dbReference type="PROSITE" id="PS51257">
    <property type="entry name" value="PROKAR_LIPOPROTEIN"/>
    <property type="match status" value="1"/>
</dbReference>
<accession>A0AAN4Q7D2</accession>
<name>A0AAN4Q7D2_PSESF</name>
<comment type="caution">
    <text evidence="2">The sequence shown here is derived from an EMBL/GenBank/DDBJ whole genome shotgun (WGS) entry which is preliminary data.</text>
</comment>
<evidence type="ECO:0000313" key="3">
    <source>
        <dbReference type="Proteomes" id="UP000248291"/>
    </source>
</evidence>